<organism evidence="9">
    <name type="scientific">freshwater metagenome</name>
    <dbReference type="NCBI Taxonomy" id="449393"/>
    <lineage>
        <taxon>unclassified sequences</taxon>
        <taxon>metagenomes</taxon>
        <taxon>ecological metagenomes</taxon>
    </lineage>
</organism>
<dbReference type="InterPro" id="IPR051598">
    <property type="entry name" value="TSUP/Inactive_protease-like"/>
</dbReference>
<dbReference type="EMBL" id="CAEZXH010000086">
    <property type="protein sequence ID" value="CAB4691203.1"/>
    <property type="molecule type" value="Genomic_DNA"/>
</dbReference>
<dbReference type="AlphaFoldDB" id="A0A6J6WIY1"/>
<evidence type="ECO:0000313" key="9">
    <source>
        <dbReference type="EMBL" id="CAB4784620.1"/>
    </source>
</evidence>
<dbReference type="EMBL" id="CAFBPY010000079">
    <property type="protein sequence ID" value="CAB5037526.1"/>
    <property type="molecule type" value="Genomic_DNA"/>
</dbReference>
<comment type="subcellular location">
    <subcellularLocation>
        <location evidence="1">Membrane</location>
        <topology evidence="1">Multi-pass membrane protein</topology>
    </subcellularLocation>
</comment>
<evidence type="ECO:0000313" key="7">
    <source>
        <dbReference type="EMBL" id="CAB4691203.1"/>
    </source>
</evidence>
<evidence type="ECO:0000256" key="4">
    <source>
        <dbReference type="ARBA" id="ARBA00023136"/>
    </source>
</evidence>
<accession>A0A6J6WIY1</accession>
<evidence type="ECO:0000313" key="8">
    <source>
        <dbReference type="EMBL" id="CAB4724371.1"/>
    </source>
</evidence>
<evidence type="ECO:0000256" key="2">
    <source>
        <dbReference type="ARBA" id="ARBA00022692"/>
    </source>
</evidence>
<name>A0A6J6WIY1_9ZZZZ</name>
<feature type="transmembrane region" description="Helical" evidence="5">
    <location>
        <begin position="100"/>
        <end position="119"/>
    </location>
</feature>
<dbReference type="GO" id="GO:0016020">
    <property type="term" value="C:membrane"/>
    <property type="evidence" value="ECO:0007669"/>
    <property type="project" value="UniProtKB-SubCell"/>
</dbReference>
<dbReference type="EMBL" id="CAEZUJ010000076">
    <property type="protein sequence ID" value="CAB4608044.1"/>
    <property type="molecule type" value="Genomic_DNA"/>
</dbReference>
<reference evidence="9" key="1">
    <citation type="submission" date="2020-05" db="EMBL/GenBank/DDBJ databases">
        <authorList>
            <person name="Chiriac C."/>
            <person name="Salcher M."/>
            <person name="Ghai R."/>
            <person name="Kavagutti S V."/>
        </authorList>
    </citation>
    <scope>NUCLEOTIDE SEQUENCE</scope>
</reference>
<dbReference type="Pfam" id="PF01925">
    <property type="entry name" value="TauE"/>
    <property type="match status" value="1"/>
</dbReference>
<gene>
    <name evidence="6" type="ORF">UFOPK1811_01246</name>
    <name evidence="7" type="ORF">UFOPK2360_01154</name>
    <name evidence="8" type="ORF">UFOPK2659_00873</name>
    <name evidence="9" type="ORF">UFOPK2922_01263</name>
    <name evidence="10" type="ORF">UFOPK4209_00607</name>
</gene>
<keyword evidence="4 5" id="KW-0472">Membrane</keyword>
<feature type="transmembrane region" description="Helical" evidence="5">
    <location>
        <begin position="200"/>
        <end position="218"/>
    </location>
</feature>
<feature type="transmembrane region" description="Helical" evidence="5">
    <location>
        <begin position="131"/>
        <end position="163"/>
    </location>
</feature>
<evidence type="ECO:0000256" key="3">
    <source>
        <dbReference type="ARBA" id="ARBA00022989"/>
    </source>
</evidence>
<evidence type="ECO:0000256" key="5">
    <source>
        <dbReference type="SAM" id="Phobius"/>
    </source>
</evidence>
<dbReference type="PANTHER" id="PTHR43701:SF2">
    <property type="entry name" value="MEMBRANE TRANSPORTER PROTEIN YJNA-RELATED"/>
    <property type="match status" value="1"/>
</dbReference>
<keyword evidence="3 5" id="KW-1133">Transmembrane helix</keyword>
<feature type="transmembrane region" description="Helical" evidence="5">
    <location>
        <begin position="169"/>
        <end position="188"/>
    </location>
</feature>
<proteinExistence type="predicted"/>
<evidence type="ECO:0000313" key="10">
    <source>
        <dbReference type="EMBL" id="CAB5037526.1"/>
    </source>
</evidence>
<dbReference type="PANTHER" id="PTHR43701">
    <property type="entry name" value="MEMBRANE TRANSPORTER PROTEIN MJ0441-RELATED"/>
    <property type="match status" value="1"/>
</dbReference>
<evidence type="ECO:0000256" key="1">
    <source>
        <dbReference type="ARBA" id="ARBA00004141"/>
    </source>
</evidence>
<feature type="transmembrane region" description="Helical" evidence="5">
    <location>
        <begin position="7"/>
        <end position="29"/>
    </location>
</feature>
<sequence length="249" mass="26275">MIPALAIIVGAVMGSALGLIGTGGAILAVPALVYLFGYSAINATTASLVIVITTATVSVIPRVRRKQVQIKSALILWSIGLLGNYFGVQLSKTISEKALLIGFGVILLASATSMIWRSFQKDLTVKKRSTWVLPLAGSLIGFMAGLFGVGGAFLAIPTLILVFGETAQIAAGTGLALMILNSVTALLFRFQNIQNVSWDIPIIILVSAITFSIFATQKGAALKSVTLERIFAYFLFLVGIATLIESIIK</sequence>
<keyword evidence="2 5" id="KW-0812">Transmembrane</keyword>
<dbReference type="InterPro" id="IPR002781">
    <property type="entry name" value="TM_pro_TauE-like"/>
</dbReference>
<feature type="transmembrane region" description="Helical" evidence="5">
    <location>
        <begin position="35"/>
        <end position="60"/>
    </location>
</feature>
<dbReference type="EMBL" id="CAEZYJ010000131">
    <property type="protein sequence ID" value="CAB4724371.1"/>
    <property type="molecule type" value="Genomic_DNA"/>
</dbReference>
<evidence type="ECO:0000313" key="6">
    <source>
        <dbReference type="EMBL" id="CAB4608044.1"/>
    </source>
</evidence>
<protein>
    <submittedName>
        <fullName evidence="9">Unannotated protein</fullName>
    </submittedName>
</protein>
<dbReference type="EMBL" id="CAEZZS010000076">
    <property type="protein sequence ID" value="CAB4784620.1"/>
    <property type="molecule type" value="Genomic_DNA"/>
</dbReference>
<feature type="transmembrane region" description="Helical" evidence="5">
    <location>
        <begin position="230"/>
        <end position="248"/>
    </location>
</feature>
<feature type="transmembrane region" description="Helical" evidence="5">
    <location>
        <begin position="72"/>
        <end position="88"/>
    </location>
</feature>